<evidence type="ECO:0000256" key="1">
    <source>
        <dbReference type="SAM" id="SignalP"/>
    </source>
</evidence>
<dbReference type="AlphaFoldDB" id="A0AAD1Z4C2"/>
<keyword evidence="1" id="KW-0732">Signal</keyword>
<keyword evidence="3" id="KW-1185">Reference proteome</keyword>
<protein>
    <submittedName>
        <fullName evidence="2">Uncharacterized protein</fullName>
    </submittedName>
</protein>
<dbReference type="EMBL" id="OU503041">
    <property type="protein sequence ID" value="CAI9762947.1"/>
    <property type="molecule type" value="Genomic_DNA"/>
</dbReference>
<dbReference type="Proteomes" id="UP000834106">
    <property type="component" value="Chromosome 6"/>
</dbReference>
<accession>A0AAD1Z4C2</accession>
<reference evidence="2" key="1">
    <citation type="submission" date="2023-05" db="EMBL/GenBank/DDBJ databases">
        <authorList>
            <person name="Huff M."/>
        </authorList>
    </citation>
    <scope>NUCLEOTIDE SEQUENCE</scope>
</reference>
<organism evidence="2 3">
    <name type="scientific">Fraxinus pennsylvanica</name>
    <dbReference type="NCBI Taxonomy" id="56036"/>
    <lineage>
        <taxon>Eukaryota</taxon>
        <taxon>Viridiplantae</taxon>
        <taxon>Streptophyta</taxon>
        <taxon>Embryophyta</taxon>
        <taxon>Tracheophyta</taxon>
        <taxon>Spermatophyta</taxon>
        <taxon>Magnoliopsida</taxon>
        <taxon>eudicotyledons</taxon>
        <taxon>Gunneridae</taxon>
        <taxon>Pentapetalae</taxon>
        <taxon>asterids</taxon>
        <taxon>lamiids</taxon>
        <taxon>Lamiales</taxon>
        <taxon>Oleaceae</taxon>
        <taxon>Oleeae</taxon>
        <taxon>Fraxinus</taxon>
    </lineage>
</organism>
<feature type="chain" id="PRO_5041950086" evidence="1">
    <location>
        <begin position="19"/>
        <end position="116"/>
    </location>
</feature>
<name>A0AAD1Z4C2_9LAMI</name>
<feature type="signal peptide" evidence="1">
    <location>
        <begin position="1"/>
        <end position="18"/>
    </location>
</feature>
<evidence type="ECO:0000313" key="2">
    <source>
        <dbReference type="EMBL" id="CAI9762947.1"/>
    </source>
</evidence>
<evidence type="ECO:0000313" key="3">
    <source>
        <dbReference type="Proteomes" id="UP000834106"/>
    </source>
</evidence>
<proteinExistence type="predicted"/>
<gene>
    <name evidence="2" type="ORF">FPE_LOCUS10377</name>
</gene>
<sequence length="116" mass="12939">MKISFCLSSVSFICTIYAGVEVKAGESLKVQPDFGKLIHISQAALGEAHKDQWKNYESPLDEQEYASEVKYDVGIEPSGEELNDLSKALNKLWELDLNRLVPGKDYQIDCGEGKKV</sequence>